<dbReference type="GO" id="GO:0009244">
    <property type="term" value="P:lipopolysaccharide core region biosynthetic process"/>
    <property type="evidence" value="ECO:0007669"/>
    <property type="project" value="UniProtKB-UniRule"/>
</dbReference>
<keyword evidence="10" id="KW-0472">Membrane</keyword>
<dbReference type="InterPro" id="IPR007507">
    <property type="entry name" value="Glycos_transf_N"/>
</dbReference>
<evidence type="ECO:0000256" key="6">
    <source>
        <dbReference type="ARBA" id="ARBA00031445"/>
    </source>
</evidence>
<dbReference type="Proteomes" id="UP000315344">
    <property type="component" value="Unassembled WGS sequence"/>
</dbReference>
<dbReference type="SUPFAM" id="SSF53756">
    <property type="entry name" value="UDP-Glycosyltransferase/glycogen phosphorylase"/>
    <property type="match status" value="1"/>
</dbReference>
<dbReference type="Pfam" id="PF04413">
    <property type="entry name" value="Glycos_transf_N"/>
    <property type="match status" value="1"/>
</dbReference>
<dbReference type="GO" id="GO:0043842">
    <property type="term" value="F:Kdo transferase activity"/>
    <property type="evidence" value="ECO:0007669"/>
    <property type="project" value="UniProtKB-EC"/>
</dbReference>
<evidence type="ECO:0000313" key="13">
    <source>
        <dbReference type="Proteomes" id="UP000315344"/>
    </source>
</evidence>
<dbReference type="PANTHER" id="PTHR42755:SF1">
    <property type="entry name" value="3-DEOXY-D-MANNO-OCTULOSONIC ACID TRANSFERASE, MITOCHONDRIAL-RELATED"/>
    <property type="match status" value="1"/>
</dbReference>
<name>A0A533IBM1_PARDE</name>
<dbReference type="Gene3D" id="3.40.50.11720">
    <property type="entry name" value="3-Deoxy-D-manno-octulosonic-acid transferase, N-terminal domain"/>
    <property type="match status" value="1"/>
</dbReference>
<evidence type="ECO:0000256" key="10">
    <source>
        <dbReference type="RuleBase" id="RU365103"/>
    </source>
</evidence>
<dbReference type="UniPathway" id="UPA00958"/>
<evidence type="ECO:0000313" key="12">
    <source>
        <dbReference type="EMBL" id="TKW68533.1"/>
    </source>
</evidence>
<feature type="active site" description="Proton acceptor" evidence="8">
    <location>
        <position position="48"/>
    </location>
</feature>
<keyword evidence="10" id="KW-1003">Cell membrane</keyword>
<feature type="site" description="Transition state stabilizer" evidence="9">
    <location>
        <position position="190"/>
    </location>
</feature>
<protein>
    <recommendedName>
        <fullName evidence="4 10">3-deoxy-D-manno-octulosonic acid transferase</fullName>
        <shortName evidence="10">Kdo transferase</shortName>
        <ecNumber evidence="3 10">2.4.99.12</ecNumber>
    </recommendedName>
    <alternativeName>
        <fullName evidence="6 10">Lipid IV(A) 3-deoxy-D-manno-octulosonic acid transferase</fullName>
    </alternativeName>
</protein>
<accession>A0A533IBM1</accession>
<gene>
    <name evidence="12" type="ORF">DI616_00585</name>
</gene>
<dbReference type="InterPro" id="IPR038107">
    <property type="entry name" value="Glycos_transf_N_sf"/>
</dbReference>
<dbReference type="Gene3D" id="3.40.50.2000">
    <property type="entry name" value="Glycogen Phosphorylase B"/>
    <property type="match status" value="1"/>
</dbReference>
<dbReference type="GO" id="GO:0005886">
    <property type="term" value="C:plasma membrane"/>
    <property type="evidence" value="ECO:0007669"/>
    <property type="project" value="UniProtKB-SubCell"/>
</dbReference>
<keyword evidence="5 10" id="KW-0808">Transferase</keyword>
<evidence type="ECO:0000259" key="11">
    <source>
        <dbReference type="Pfam" id="PF04413"/>
    </source>
</evidence>
<feature type="domain" description="3-deoxy-D-manno-octulosonic-acid transferase N-terminal" evidence="11">
    <location>
        <begin position="23"/>
        <end position="183"/>
    </location>
</feature>
<comment type="caution">
    <text evidence="12">The sequence shown here is derived from an EMBL/GenBank/DDBJ whole genome shotgun (WGS) entry which is preliminary data.</text>
</comment>
<evidence type="ECO:0000256" key="1">
    <source>
        <dbReference type="ARBA" id="ARBA00003394"/>
    </source>
</evidence>
<comment type="similarity">
    <text evidence="10">Belongs to the glycosyltransferase group 1 family.</text>
</comment>
<dbReference type="InterPro" id="IPR039901">
    <property type="entry name" value="Kdotransferase"/>
</dbReference>
<dbReference type="PANTHER" id="PTHR42755">
    <property type="entry name" value="3-DEOXY-MANNO-OCTULOSONATE CYTIDYLYLTRANSFERASE"/>
    <property type="match status" value="1"/>
</dbReference>
<comment type="pathway">
    <text evidence="2 10">Bacterial outer membrane biogenesis; LPS core biosynthesis.</text>
</comment>
<feature type="site" description="Transition state stabilizer" evidence="9">
    <location>
        <position position="112"/>
    </location>
</feature>
<comment type="catalytic activity">
    <reaction evidence="7 10">
        <text>lipid IVA (E. coli) + CMP-3-deoxy-beta-D-manno-octulosonate = alpha-Kdo-(2-&gt;6)-lipid IVA (E. coli) + CMP + H(+)</text>
        <dbReference type="Rhea" id="RHEA:28066"/>
        <dbReference type="ChEBI" id="CHEBI:15378"/>
        <dbReference type="ChEBI" id="CHEBI:58603"/>
        <dbReference type="ChEBI" id="CHEBI:60364"/>
        <dbReference type="ChEBI" id="CHEBI:60377"/>
        <dbReference type="ChEBI" id="CHEBI:85987"/>
        <dbReference type="EC" id="2.4.99.12"/>
    </reaction>
</comment>
<dbReference type="EMBL" id="VAFL01000001">
    <property type="protein sequence ID" value="TKW68533.1"/>
    <property type="molecule type" value="Genomic_DNA"/>
</dbReference>
<evidence type="ECO:0000256" key="8">
    <source>
        <dbReference type="PIRSR" id="PIRSR639901-1"/>
    </source>
</evidence>
<dbReference type="GO" id="GO:0009245">
    <property type="term" value="P:lipid A biosynthetic process"/>
    <property type="evidence" value="ECO:0007669"/>
    <property type="project" value="TreeGrafter"/>
</dbReference>
<sequence>MLYRGASWLAGAVLRPMATGDMAERLVLDSSQTDDSAPIWIHGASVGELNSARPVIEMLARRARLIVTANTTTGRQLALDWGLRARLAPLDVPQALERFLNRYQPVVAVTLENELWPNRSAILGHAGIYQIVIGARMSDRSARRWAKAPWLIGPILRRIDGLSAQNHGSEERLIALGLPESALLPRVQLKLLGPARIRPGIAPDTRARTILAASTHEGEDDLVLDAFMAARRQVPGLRLIIAPRHPVRGDDIAALIGARGLHAARRSAGADETAPVLLADTLGEMDRWYDAAGICITGGSLVPKGGHTPWEPAAHECAILNGPHVSNFAEDYAVLHAAGGAETLATDAGATLARLAGSPGDAARMGIRARSLLLKRAGDAAPLARTILQAAGIAADARSTDIDQVHLQPERPGN</sequence>
<evidence type="ECO:0000256" key="3">
    <source>
        <dbReference type="ARBA" id="ARBA00012621"/>
    </source>
</evidence>
<reference evidence="12 13" key="1">
    <citation type="journal article" date="2017" name="Nat. Commun.">
        <title>In situ click chemistry generation of cyclooxygenase-2 inhibitors.</title>
        <authorList>
            <person name="Bhardwaj A."/>
            <person name="Kaur J."/>
            <person name="Wuest M."/>
            <person name="Wuest F."/>
        </authorList>
    </citation>
    <scope>NUCLEOTIDE SEQUENCE [LARGE SCALE GENOMIC DNA]</scope>
    <source>
        <strain evidence="12">S2_012_000_R3_94</strain>
    </source>
</reference>
<evidence type="ECO:0000256" key="5">
    <source>
        <dbReference type="ARBA" id="ARBA00022679"/>
    </source>
</evidence>
<dbReference type="AlphaFoldDB" id="A0A533IBM1"/>
<evidence type="ECO:0000256" key="7">
    <source>
        <dbReference type="ARBA" id="ARBA00049183"/>
    </source>
</evidence>
<evidence type="ECO:0000256" key="9">
    <source>
        <dbReference type="PIRSR" id="PIRSR639901-2"/>
    </source>
</evidence>
<evidence type="ECO:0000256" key="4">
    <source>
        <dbReference type="ARBA" id="ARBA00019077"/>
    </source>
</evidence>
<comment type="subcellular location">
    <subcellularLocation>
        <location evidence="10">Cell membrane</location>
    </subcellularLocation>
</comment>
<comment type="function">
    <text evidence="1 10">Involved in lipopolysaccharide (LPS) biosynthesis. Catalyzes the transfer of 3-deoxy-D-manno-octulosonate (Kdo) residue(s) from CMP-Kdo to lipid IV(A), the tetraacyldisaccharide-1,4'-bisphosphate precursor of lipid A.</text>
</comment>
<dbReference type="EC" id="2.4.99.12" evidence="3 10"/>
<proteinExistence type="inferred from homology"/>
<keyword evidence="10" id="KW-0448">Lipopolysaccharide biosynthesis</keyword>
<organism evidence="12 13">
    <name type="scientific">Paracoccus denitrificans</name>
    <dbReference type="NCBI Taxonomy" id="266"/>
    <lineage>
        <taxon>Bacteria</taxon>
        <taxon>Pseudomonadati</taxon>
        <taxon>Pseudomonadota</taxon>
        <taxon>Alphaproteobacteria</taxon>
        <taxon>Rhodobacterales</taxon>
        <taxon>Paracoccaceae</taxon>
        <taxon>Paracoccus</taxon>
    </lineage>
</organism>
<evidence type="ECO:0000256" key="2">
    <source>
        <dbReference type="ARBA" id="ARBA00004713"/>
    </source>
</evidence>